<dbReference type="SUPFAM" id="SSF51101">
    <property type="entry name" value="Mannose-binding lectins"/>
    <property type="match status" value="1"/>
</dbReference>
<evidence type="ECO:0000313" key="4">
    <source>
        <dbReference type="EMBL" id="KAG2558598.1"/>
    </source>
</evidence>
<feature type="domain" description="Jacalin-type lectin" evidence="3">
    <location>
        <begin position="1"/>
        <end position="140"/>
    </location>
</feature>
<gene>
    <name evidence="4" type="ORF">PVAP13_8NG265201</name>
</gene>
<dbReference type="GO" id="GO:0030246">
    <property type="term" value="F:carbohydrate binding"/>
    <property type="evidence" value="ECO:0007669"/>
    <property type="project" value="UniProtKB-KW"/>
</dbReference>
<dbReference type="PANTHER" id="PTHR46506">
    <property type="entry name" value="OS05G0143600 PROTEIN"/>
    <property type="match status" value="1"/>
</dbReference>
<dbReference type="InterPro" id="IPR036404">
    <property type="entry name" value="Jacalin-like_lectin_dom_sf"/>
</dbReference>
<dbReference type="Proteomes" id="UP000823388">
    <property type="component" value="Chromosome 8N"/>
</dbReference>
<reference evidence="4" key="1">
    <citation type="submission" date="2020-05" db="EMBL/GenBank/DDBJ databases">
        <title>WGS assembly of Panicum virgatum.</title>
        <authorList>
            <person name="Lovell J.T."/>
            <person name="Jenkins J."/>
            <person name="Shu S."/>
            <person name="Juenger T.E."/>
            <person name="Schmutz J."/>
        </authorList>
    </citation>
    <scope>NUCLEOTIDE SEQUENCE</scope>
    <source>
        <strain evidence="4">AP13</strain>
    </source>
</reference>
<comment type="caution">
    <text evidence="4">The sequence shown here is derived from an EMBL/GenBank/DDBJ whole genome shotgun (WGS) entry which is preliminary data.</text>
</comment>
<dbReference type="InterPro" id="IPR004265">
    <property type="entry name" value="Dirigent"/>
</dbReference>
<dbReference type="SMART" id="SM00915">
    <property type="entry name" value="Jacalin"/>
    <property type="match status" value="1"/>
</dbReference>
<keyword evidence="2" id="KW-0964">Secreted</keyword>
<comment type="function">
    <text evidence="2">Dirigent proteins impart stereoselectivity on the phenoxy radical-coupling reaction, yielding optically active lignans from two molecules of coniferyl alcohol in the biosynthesis of lignans, flavonolignans, and alkaloids and thus plays a central role in plant secondary metabolism.</text>
</comment>
<protein>
    <recommendedName>
        <fullName evidence="2">Dirigent protein</fullName>
    </recommendedName>
</protein>
<organism evidence="4 5">
    <name type="scientific">Panicum virgatum</name>
    <name type="common">Blackwell switchgrass</name>
    <dbReference type="NCBI Taxonomy" id="38727"/>
    <lineage>
        <taxon>Eukaryota</taxon>
        <taxon>Viridiplantae</taxon>
        <taxon>Streptophyta</taxon>
        <taxon>Embryophyta</taxon>
        <taxon>Tracheophyta</taxon>
        <taxon>Spermatophyta</taxon>
        <taxon>Magnoliopsida</taxon>
        <taxon>Liliopsida</taxon>
        <taxon>Poales</taxon>
        <taxon>Poaceae</taxon>
        <taxon>PACMAD clade</taxon>
        <taxon>Panicoideae</taxon>
        <taxon>Panicodae</taxon>
        <taxon>Paniceae</taxon>
        <taxon>Panicinae</taxon>
        <taxon>Panicum</taxon>
        <taxon>Panicum sect. Hiantes</taxon>
    </lineage>
</organism>
<proteinExistence type="inferred from homology"/>
<keyword evidence="2" id="KW-0052">Apoplast</keyword>
<dbReference type="Pfam" id="PF03018">
    <property type="entry name" value="Dirigent"/>
    <property type="match status" value="1"/>
</dbReference>
<sequence length="141" mass="15105">MGNNEYNLLPEKTGLPNRFGQSNVIDWDIHDAPDTSATVVARLQGLAIAAGKSIESWYSSFNVVFTDQRFVIFGATGDYGGHTVVASLTIVTNVKTYGPYGKQSAGHTAFHIAAPNNHIIVGLYGRAGDVVDQIGAYMCPN</sequence>
<dbReference type="Gene3D" id="2.100.10.30">
    <property type="entry name" value="Jacalin-like lectin domain"/>
    <property type="match status" value="1"/>
</dbReference>
<keyword evidence="1" id="KW-0430">Lectin</keyword>
<evidence type="ECO:0000256" key="1">
    <source>
        <dbReference type="ARBA" id="ARBA00022734"/>
    </source>
</evidence>
<comment type="subunit">
    <text evidence="2">Homodimer.</text>
</comment>
<dbReference type="PROSITE" id="PS51752">
    <property type="entry name" value="JACALIN_LECTIN"/>
    <property type="match status" value="1"/>
</dbReference>
<evidence type="ECO:0000259" key="3">
    <source>
        <dbReference type="PROSITE" id="PS51752"/>
    </source>
</evidence>
<comment type="similarity">
    <text evidence="2">Belongs to the plant dirigent protein family.</text>
</comment>
<dbReference type="InterPro" id="IPR001229">
    <property type="entry name" value="Jacalin-like_lectin_dom"/>
</dbReference>
<evidence type="ECO:0000313" key="5">
    <source>
        <dbReference type="Proteomes" id="UP000823388"/>
    </source>
</evidence>
<accession>A0A8T0PCA8</accession>
<comment type="subcellular location">
    <subcellularLocation>
        <location evidence="2">Secreted</location>
        <location evidence="2">Extracellular space</location>
        <location evidence="2">Apoplast</location>
    </subcellularLocation>
</comment>
<dbReference type="GO" id="GO:0048046">
    <property type="term" value="C:apoplast"/>
    <property type="evidence" value="ECO:0007669"/>
    <property type="project" value="UniProtKB-SubCell"/>
</dbReference>
<dbReference type="Pfam" id="PF01419">
    <property type="entry name" value="Jacalin"/>
    <property type="match status" value="1"/>
</dbReference>
<dbReference type="EMBL" id="CM029052">
    <property type="protein sequence ID" value="KAG2558598.1"/>
    <property type="molecule type" value="Genomic_DNA"/>
</dbReference>
<dbReference type="AlphaFoldDB" id="A0A8T0PCA8"/>
<keyword evidence="5" id="KW-1185">Reference proteome</keyword>
<name>A0A8T0PCA8_PANVG</name>
<evidence type="ECO:0000256" key="2">
    <source>
        <dbReference type="RuleBase" id="RU363099"/>
    </source>
</evidence>